<gene>
    <name evidence="2" type="ORF">HNP55_003544</name>
</gene>
<dbReference type="Proteomes" id="UP000562027">
    <property type="component" value="Unassembled WGS sequence"/>
</dbReference>
<evidence type="ECO:0000313" key="3">
    <source>
        <dbReference type="Proteomes" id="UP000562027"/>
    </source>
</evidence>
<reference evidence="2 3" key="1">
    <citation type="submission" date="2020-08" db="EMBL/GenBank/DDBJ databases">
        <title>Functional genomics of gut bacteria from endangered species of beetles.</title>
        <authorList>
            <person name="Carlos-Shanley C."/>
        </authorList>
    </citation>
    <scope>NUCLEOTIDE SEQUENCE [LARGE SCALE GENOMIC DNA]</scope>
    <source>
        <strain evidence="2 3">S00239</strain>
    </source>
</reference>
<evidence type="ECO:0000313" key="2">
    <source>
        <dbReference type="EMBL" id="MBB4844998.1"/>
    </source>
</evidence>
<protein>
    <submittedName>
        <fullName evidence="2">Uncharacterized protein</fullName>
    </submittedName>
</protein>
<dbReference type="RefSeq" id="WP_184302309.1">
    <property type="nucleotide sequence ID" value="NZ_JACHLP010000007.1"/>
</dbReference>
<feature type="coiled-coil region" evidence="1">
    <location>
        <begin position="27"/>
        <end position="61"/>
    </location>
</feature>
<comment type="caution">
    <text evidence="2">The sequence shown here is derived from an EMBL/GenBank/DDBJ whole genome shotgun (WGS) entry which is preliminary data.</text>
</comment>
<dbReference type="EMBL" id="JACHLP010000007">
    <property type="protein sequence ID" value="MBB4844998.1"/>
    <property type="molecule type" value="Genomic_DNA"/>
</dbReference>
<keyword evidence="3" id="KW-1185">Reference proteome</keyword>
<dbReference type="AlphaFoldDB" id="A0A840LFK9"/>
<organism evidence="2 3">
    <name type="scientific">Roseateles oligotrophus</name>
    <dbReference type="NCBI Taxonomy" id="1769250"/>
    <lineage>
        <taxon>Bacteria</taxon>
        <taxon>Pseudomonadati</taxon>
        <taxon>Pseudomonadota</taxon>
        <taxon>Betaproteobacteria</taxon>
        <taxon>Burkholderiales</taxon>
        <taxon>Sphaerotilaceae</taxon>
        <taxon>Roseateles</taxon>
    </lineage>
</organism>
<proteinExistence type="predicted"/>
<name>A0A840LFK9_9BURK</name>
<evidence type="ECO:0000256" key="1">
    <source>
        <dbReference type="SAM" id="Coils"/>
    </source>
</evidence>
<accession>A0A840LFK9</accession>
<keyword evidence="1" id="KW-0175">Coiled coil</keyword>
<sequence length="109" mass="12636">MTIELWHLVLLLLSFFGACGAVAKMLLRDLNENHRQLQARLDGLERNHREESGQWQRIERELLNLKAELPLHYVRREDYVQAVATIGAKLDAMAIRFENILLKGGNRES</sequence>